<name>A0A9P6V0F8_9FUNG</name>
<evidence type="ECO:0000256" key="8">
    <source>
        <dbReference type="ARBA" id="ARBA00031747"/>
    </source>
</evidence>
<sequence length="957" mass="95839">MHGTVDDLLSAEFPLGMSNVQHSSETLNNGVQGNIMEGLDDLFSDDYTPIGATASSNHTMATLHMPSHPQHTQALTPTLQFPSTSHSPQKQPSPMPPHRLLQEQNRILQQPSATGQDSPSAVPARLPGHPGSIPGVHHAGHQPQQLPMTPSHLSQSPHLSPAASHVTLSAQSILPTRPQQPSSLAQQFSPQPAQHLQPSITNRPAFQQQSPMSGLSLAQAQAVQAQALAQAQAQSLAANGPGDAPSIPIAQAGSPLHHILSSVPPGIAQQVTNLFALLQTNAVTPSEFLARAKTLLDGPQFEILDSIRRRHGGAVRPTGDGAQPSPTVSAANSTPGTPSPSAATSATPTASATSVQAGRVGGIQGVSLPSATPSTALPTLSQPQSTSIAATSLPPTSSLQSAPVRKRNTDSATTSTAPSESKVASKRVKTDHQLTGANGPTAYVASPSVPPSFPSTPGPSTPGGVSSPGVFNRVSLPGQQKGPAATPGAGPAAGTAGGAIGAGGGAGGSGAGAGGSGASRSSASNMERTNYDNITDVMGYVGVDLKEESDNIMRDNDGYTKSGGGSDGQDRTRVQNFISAKLLKEIVERIAKSHKLDTFEPDVLAYLAMATQERLRGLSEQMILASKHRGRAAATAPPPMYDENHPMYKVVITHDTKRQLLAIERVEREEETKRKEQIAERERRLAAGEDLDENGEPRMASGAGAGGAGGLAGAGGGGPKKGKKPKEGGPGVSARNMTEEARKKVANQTALGFAGGSGRTYSWMMGSGGAGGGGGGGGDGGAASPLPSVSTPGASSSGAAGVASAGSPSASGSVGVPGASGSAKPALSRGGTISASLAAAGSGGSVGGVGSPGGVSGVFSTSTLTLPSAGAAGVGGGASAAPLGSPPASLTRGSTAAGGGSMILPPSTVGRPSGLRDGTRKVNVKDALFCLERDRGGGGGEGSGQRVLIKSYVKWLK</sequence>
<dbReference type="GO" id="GO:0046982">
    <property type="term" value="F:protein heterodimerization activity"/>
    <property type="evidence" value="ECO:0007669"/>
    <property type="project" value="InterPro"/>
</dbReference>
<dbReference type="PANTHER" id="PTHR15138:SF14">
    <property type="entry name" value="TRANSCRIPTION INITIATION FACTOR TFIID SUBUNIT 4"/>
    <property type="match status" value="1"/>
</dbReference>
<evidence type="ECO:0000256" key="6">
    <source>
        <dbReference type="ARBA" id="ARBA00023242"/>
    </source>
</evidence>
<comment type="subcellular location">
    <subcellularLocation>
        <location evidence="1">Nucleus</location>
    </subcellularLocation>
</comment>
<feature type="region of interest" description="Disordered" evidence="9">
    <location>
        <begin position="772"/>
        <end position="828"/>
    </location>
</feature>
<feature type="region of interest" description="Disordered" evidence="9">
    <location>
        <begin position="78"/>
        <end position="98"/>
    </location>
</feature>
<feature type="compositionally biased region" description="Polar residues" evidence="9">
    <location>
        <begin position="367"/>
        <end position="401"/>
    </location>
</feature>
<feature type="compositionally biased region" description="Gly residues" evidence="9">
    <location>
        <begin position="772"/>
        <end position="781"/>
    </location>
</feature>
<dbReference type="InterPro" id="IPR007900">
    <property type="entry name" value="TAF4_C"/>
</dbReference>
<feature type="compositionally biased region" description="Low complexity" evidence="9">
    <location>
        <begin position="879"/>
        <end position="890"/>
    </location>
</feature>
<dbReference type="GO" id="GO:0006367">
    <property type="term" value="P:transcription initiation at RNA polymerase II promoter"/>
    <property type="evidence" value="ECO:0007669"/>
    <property type="project" value="TreeGrafter"/>
</dbReference>
<feature type="compositionally biased region" description="Low complexity" evidence="9">
    <location>
        <begin position="150"/>
        <end position="161"/>
    </location>
</feature>
<feature type="compositionally biased region" description="Gly residues" evidence="9">
    <location>
        <begin position="505"/>
        <end position="517"/>
    </location>
</feature>
<accession>A0A9P6V0F8</accession>
<evidence type="ECO:0000256" key="9">
    <source>
        <dbReference type="SAM" id="MobiDB-lite"/>
    </source>
</evidence>
<dbReference type="PANTHER" id="PTHR15138">
    <property type="entry name" value="TRANSCRIPTION INITIATION FACTOR TFIID SUBUNIT 4"/>
    <property type="match status" value="1"/>
</dbReference>
<dbReference type="AlphaFoldDB" id="A0A9P6V0F8"/>
<feature type="domain" description="Transcription initiation factor TFIID component TAF4 C-terminal" evidence="10">
    <location>
        <begin position="534"/>
        <end position="693"/>
    </location>
</feature>
<feature type="compositionally biased region" description="Polar residues" evidence="9">
    <location>
        <begin position="410"/>
        <end position="419"/>
    </location>
</feature>
<dbReference type="CDD" id="cd08045">
    <property type="entry name" value="HFD_TAF4"/>
    <property type="match status" value="1"/>
</dbReference>
<feature type="compositionally biased region" description="Low complexity" evidence="9">
    <location>
        <begin position="462"/>
        <end position="471"/>
    </location>
</feature>
<dbReference type="Pfam" id="PF05236">
    <property type="entry name" value="TAF4"/>
    <property type="match status" value="1"/>
</dbReference>
<reference evidence="11" key="1">
    <citation type="journal article" date="2020" name="Fungal Divers.">
        <title>Resolving the Mortierellaceae phylogeny through synthesis of multi-gene phylogenetics and phylogenomics.</title>
        <authorList>
            <person name="Vandepol N."/>
            <person name="Liber J."/>
            <person name="Desiro A."/>
            <person name="Na H."/>
            <person name="Kennedy M."/>
            <person name="Barry K."/>
            <person name="Grigoriev I.V."/>
            <person name="Miller A.N."/>
            <person name="O'Donnell K."/>
            <person name="Stajich J.E."/>
            <person name="Bonito G."/>
        </authorList>
    </citation>
    <scope>NUCLEOTIDE SEQUENCE</scope>
    <source>
        <strain evidence="11">REB-010B</strain>
    </source>
</reference>
<gene>
    <name evidence="11" type="ORF">BGZ99_000515</name>
</gene>
<comment type="function">
    <text evidence="7">Functions as a component of the DNA-binding general transcription factor complex TFIID. Binding of TFIID to a promoter (with or without TATA element) is the initial step in pre-initiation complex (PIC) formation. TFIID plays a key role in the regulation of gene expression by RNA polymerase II through different activities such as transcription activator interaction, core promoter recognition and selectivity, TFIIA and TFIIB interaction, chromatin modification (histone acetylation by TAF1), facilitation of DNA opening and initiation of transcription.</text>
</comment>
<feature type="region of interest" description="Disordered" evidence="9">
    <location>
        <begin position="505"/>
        <end position="530"/>
    </location>
</feature>
<dbReference type="GO" id="GO:0005669">
    <property type="term" value="C:transcription factor TFIID complex"/>
    <property type="evidence" value="ECO:0007669"/>
    <property type="project" value="InterPro"/>
</dbReference>
<dbReference type="InterPro" id="IPR009072">
    <property type="entry name" value="Histone-fold"/>
</dbReference>
<evidence type="ECO:0000259" key="10">
    <source>
        <dbReference type="Pfam" id="PF05236"/>
    </source>
</evidence>
<feature type="region of interest" description="Disordered" evidence="9">
    <location>
        <begin position="312"/>
        <end position="493"/>
    </location>
</feature>
<feature type="region of interest" description="Disordered" evidence="9">
    <location>
        <begin position="875"/>
        <end position="918"/>
    </location>
</feature>
<keyword evidence="4" id="KW-0805">Transcription regulation</keyword>
<dbReference type="InterPro" id="IPR045144">
    <property type="entry name" value="TAF4"/>
</dbReference>
<feature type="compositionally biased region" description="Gly residues" evidence="9">
    <location>
        <begin position="703"/>
        <end position="719"/>
    </location>
</feature>
<organism evidence="11 12">
    <name type="scientific">Dissophora globulifera</name>
    <dbReference type="NCBI Taxonomy" id="979702"/>
    <lineage>
        <taxon>Eukaryota</taxon>
        <taxon>Fungi</taxon>
        <taxon>Fungi incertae sedis</taxon>
        <taxon>Mucoromycota</taxon>
        <taxon>Mortierellomycotina</taxon>
        <taxon>Mortierellomycetes</taxon>
        <taxon>Mortierellales</taxon>
        <taxon>Mortierellaceae</taxon>
        <taxon>Dissophora</taxon>
    </lineage>
</organism>
<dbReference type="GO" id="GO:0016251">
    <property type="term" value="F:RNA polymerase II general transcription initiation factor activity"/>
    <property type="evidence" value="ECO:0007669"/>
    <property type="project" value="TreeGrafter"/>
</dbReference>
<comment type="similarity">
    <text evidence="2">Belongs to the TAF4 family.</text>
</comment>
<feature type="compositionally biased region" description="Low complexity" evidence="9">
    <location>
        <begin position="782"/>
        <end position="823"/>
    </location>
</feature>
<feature type="compositionally biased region" description="Low complexity" evidence="9">
    <location>
        <begin position="482"/>
        <end position="493"/>
    </location>
</feature>
<evidence type="ECO:0000313" key="11">
    <source>
        <dbReference type="EMBL" id="KAG0329779.1"/>
    </source>
</evidence>
<evidence type="ECO:0000256" key="7">
    <source>
        <dbReference type="ARBA" id="ARBA00025346"/>
    </source>
</evidence>
<feature type="compositionally biased region" description="Pro residues" evidence="9">
    <location>
        <begin position="448"/>
        <end position="460"/>
    </location>
</feature>
<protein>
    <recommendedName>
        <fullName evidence="3">Transcription initiation factor TFIID subunit 4</fullName>
    </recommendedName>
    <alternativeName>
        <fullName evidence="8">TBP-associated factor 4</fullName>
    </alternativeName>
</protein>
<feature type="compositionally biased region" description="Polar residues" evidence="9">
    <location>
        <begin position="110"/>
        <end position="119"/>
    </location>
</feature>
<feature type="region of interest" description="Disordered" evidence="9">
    <location>
        <begin position="110"/>
        <end position="197"/>
    </location>
</feature>
<evidence type="ECO:0000256" key="2">
    <source>
        <dbReference type="ARBA" id="ARBA00006178"/>
    </source>
</evidence>
<evidence type="ECO:0000313" key="12">
    <source>
        <dbReference type="Proteomes" id="UP000738325"/>
    </source>
</evidence>
<feature type="compositionally biased region" description="Basic and acidic residues" evidence="9">
    <location>
        <begin position="668"/>
        <end position="687"/>
    </location>
</feature>
<feature type="region of interest" description="Disordered" evidence="9">
    <location>
        <begin position="668"/>
        <end position="744"/>
    </location>
</feature>
<evidence type="ECO:0000256" key="3">
    <source>
        <dbReference type="ARBA" id="ARBA00017306"/>
    </source>
</evidence>
<keyword evidence="5" id="KW-0804">Transcription</keyword>
<comment type="caution">
    <text evidence="11">The sequence shown here is derived from an EMBL/GenBank/DDBJ whole genome shotgun (WGS) entry which is preliminary data.</text>
</comment>
<dbReference type="OrthoDB" id="21060at2759"/>
<dbReference type="GO" id="GO:0003677">
    <property type="term" value="F:DNA binding"/>
    <property type="evidence" value="ECO:0007669"/>
    <property type="project" value="TreeGrafter"/>
</dbReference>
<feature type="compositionally biased region" description="Low complexity" evidence="9">
    <location>
        <begin position="329"/>
        <end position="354"/>
    </location>
</feature>
<evidence type="ECO:0000256" key="1">
    <source>
        <dbReference type="ARBA" id="ARBA00004123"/>
    </source>
</evidence>
<dbReference type="Gene3D" id="1.10.20.10">
    <property type="entry name" value="Histone, subunit A"/>
    <property type="match status" value="1"/>
</dbReference>
<feature type="compositionally biased region" description="Polar residues" evidence="9">
    <location>
        <begin position="166"/>
        <end position="197"/>
    </location>
</feature>
<evidence type="ECO:0000256" key="5">
    <source>
        <dbReference type="ARBA" id="ARBA00023163"/>
    </source>
</evidence>
<dbReference type="EMBL" id="JAAAIP010000011">
    <property type="protein sequence ID" value="KAG0329779.1"/>
    <property type="molecule type" value="Genomic_DNA"/>
</dbReference>
<keyword evidence="12" id="KW-1185">Reference proteome</keyword>
<feature type="compositionally biased region" description="Polar residues" evidence="9">
    <location>
        <begin position="78"/>
        <end position="90"/>
    </location>
</feature>
<proteinExistence type="inferred from homology"/>
<dbReference type="Proteomes" id="UP000738325">
    <property type="component" value="Unassembled WGS sequence"/>
</dbReference>
<evidence type="ECO:0000256" key="4">
    <source>
        <dbReference type="ARBA" id="ARBA00023015"/>
    </source>
</evidence>
<keyword evidence="6" id="KW-0539">Nucleus</keyword>